<reference evidence="1 2" key="1">
    <citation type="submission" date="2021-02" db="EMBL/GenBank/DDBJ databases">
        <title>De Novo genome assembly of isolated myxobacteria.</title>
        <authorList>
            <person name="Stevens D.C."/>
        </authorList>
    </citation>
    <scope>NUCLEOTIDE SEQUENCE [LARGE SCALE GENOMIC DNA]</scope>
    <source>
        <strain evidence="2">SCPEA02</strain>
    </source>
</reference>
<dbReference type="EMBL" id="CP071090">
    <property type="protein sequence ID" value="QSQ27341.1"/>
    <property type="molecule type" value="Genomic_DNA"/>
</dbReference>
<evidence type="ECO:0000313" key="2">
    <source>
        <dbReference type="Proteomes" id="UP000662747"/>
    </source>
</evidence>
<name>A0ABX7PA46_9BACT</name>
<dbReference type="PROSITE" id="PS51257">
    <property type="entry name" value="PROKAR_LIPOPROTEIN"/>
    <property type="match status" value="1"/>
</dbReference>
<accession>A0ABX7PA46</accession>
<sequence length="302" mass="32420">MRTVLLALALSTVGCVVDAGGDEPLCTASTCTEPHRTQCVVEGGEARCLCDSGYVARPSGACEVVSEANCAEHAGDTSEPDDCQARARTLVPDGRANARSITPIGDLDFFRFDARAGRIYSVTVVPEGGSLLPRVDAFDQGGVWLDAVDGRPRAEMTFKTPTTAPYFLRVSHSPVDISAATGNYILTFNELGDDDHGDDAATATHVTPDAFKSVYGRLQFQRDEDWFAFSASSTSQYRIVFEGGSGRVLPVVEVYLSSDVQHPLFTRRNPVVDFTVPSGGTAFMVMYLPDGGQGSYGFTFLE</sequence>
<evidence type="ECO:0008006" key="3">
    <source>
        <dbReference type="Google" id="ProtNLM"/>
    </source>
</evidence>
<evidence type="ECO:0000313" key="1">
    <source>
        <dbReference type="EMBL" id="QSQ27341.1"/>
    </source>
</evidence>
<dbReference type="RefSeq" id="WP_206728863.1">
    <property type="nucleotide sequence ID" value="NZ_CP071090.1"/>
</dbReference>
<dbReference type="Proteomes" id="UP000662747">
    <property type="component" value="Chromosome"/>
</dbReference>
<dbReference type="Gene3D" id="2.60.120.380">
    <property type="match status" value="2"/>
</dbReference>
<protein>
    <recommendedName>
        <fullName evidence="3">EGF-like domain-containing protein</fullName>
    </recommendedName>
</protein>
<gene>
    <name evidence="1" type="ORF">JY651_21595</name>
</gene>
<proteinExistence type="predicted"/>
<keyword evidence="2" id="KW-1185">Reference proteome</keyword>
<organism evidence="1 2">
    <name type="scientific">Pyxidicoccus parkwayensis</name>
    <dbReference type="NCBI Taxonomy" id="2813578"/>
    <lineage>
        <taxon>Bacteria</taxon>
        <taxon>Pseudomonadati</taxon>
        <taxon>Myxococcota</taxon>
        <taxon>Myxococcia</taxon>
        <taxon>Myxococcales</taxon>
        <taxon>Cystobacterineae</taxon>
        <taxon>Myxococcaceae</taxon>
        <taxon>Pyxidicoccus</taxon>
    </lineage>
</organism>